<organism evidence="1 2">
    <name type="scientific">Planosporangium thailandense</name>
    <dbReference type="NCBI Taxonomy" id="765197"/>
    <lineage>
        <taxon>Bacteria</taxon>
        <taxon>Bacillati</taxon>
        <taxon>Actinomycetota</taxon>
        <taxon>Actinomycetes</taxon>
        <taxon>Micromonosporales</taxon>
        <taxon>Micromonosporaceae</taxon>
        <taxon>Planosporangium</taxon>
    </lineage>
</organism>
<evidence type="ECO:0000313" key="2">
    <source>
        <dbReference type="Proteomes" id="UP000722989"/>
    </source>
</evidence>
<name>A0ABX0XVI4_9ACTN</name>
<dbReference type="Proteomes" id="UP000722989">
    <property type="component" value="Unassembled WGS sequence"/>
</dbReference>
<gene>
    <name evidence="1" type="ORF">HC031_09985</name>
</gene>
<evidence type="ECO:0000313" key="1">
    <source>
        <dbReference type="EMBL" id="NJC70035.1"/>
    </source>
</evidence>
<comment type="caution">
    <text evidence="1">The sequence shown here is derived from an EMBL/GenBank/DDBJ whole genome shotgun (WGS) entry which is preliminary data.</text>
</comment>
<sequence>MIYSVECSFAEPSREGEWNEFYSYRKLPALISVSGFHTSQRFKAISAGCPVYLAIHTIDGLDVLDGEEYHEKGGGNFARWQPDITDWHRNLYDGVDLAPDVTTGEILLLTSAGPDVLTRLGLTPQAMHAVAMERNPEHRWLASAPAADIPFLSQLPDAVHVYLPMTPRLTSESAPASTTEA</sequence>
<dbReference type="RefSeq" id="WP_167924947.1">
    <property type="nucleotide sequence ID" value="NZ_JAATVY010000005.1"/>
</dbReference>
<reference evidence="1 2" key="1">
    <citation type="submission" date="2020-03" db="EMBL/GenBank/DDBJ databases">
        <title>WGS of the type strain of Planosporangium spp.</title>
        <authorList>
            <person name="Thawai C."/>
        </authorList>
    </citation>
    <scope>NUCLEOTIDE SEQUENCE [LARGE SCALE GENOMIC DNA]</scope>
    <source>
        <strain evidence="1 2">TBRC 5610</strain>
    </source>
</reference>
<protein>
    <submittedName>
        <fullName evidence="1">Sugar ABC transporter</fullName>
    </submittedName>
</protein>
<proteinExistence type="predicted"/>
<accession>A0ABX0XVI4</accession>
<keyword evidence="2" id="KW-1185">Reference proteome</keyword>
<dbReference type="EMBL" id="JAATVY010000005">
    <property type="protein sequence ID" value="NJC70035.1"/>
    <property type="molecule type" value="Genomic_DNA"/>
</dbReference>